<dbReference type="EMBL" id="HBFA01004994">
    <property type="protein sequence ID" value="CAD8652555.1"/>
    <property type="molecule type" value="Transcribed_RNA"/>
</dbReference>
<dbReference type="Gene3D" id="3.40.30.10">
    <property type="entry name" value="Glutaredoxin"/>
    <property type="match status" value="1"/>
</dbReference>
<dbReference type="SUPFAM" id="SSF52833">
    <property type="entry name" value="Thioredoxin-like"/>
    <property type="match status" value="1"/>
</dbReference>
<proteinExistence type="predicted"/>
<dbReference type="AlphaFoldDB" id="A0A7S0MVG5"/>
<accession>A0A7S0MVG5</accession>
<protein>
    <recommendedName>
        <fullName evidence="2">Thioredoxin domain-containing protein</fullName>
    </recommendedName>
</protein>
<evidence type="ECO:0000313" key="1">
    <source>
        <dbReference type="EMBL" id="CAD8652555.1"/>
    </source>
</evidence>
<organism evidence="1">
    <name type="scientific">Pyramimonas obovata</name>
    <dbReference type="NCBI Taxonomy" id="1411642"/>
    <lineage>
        <taxon>Eukaryota</taxon>
        <taxon>Viridiplantae</taxon>
        <taxon>Chlorophyta</taxon>
        <taxon>Pyramimonadophyceae</taxon>
        <taxon>Pyramimonadales</taxon>
        <taxon>Pyramimonadaceae</taxon>
        <taxon>Pyramimonas</taxon>
        <taxon>Pyramimonas incertae sedis</taxon>
    </lineage>
</organism>
<dbReference type="InterPro" id="IPR036249">
    <property type="entry name" value="Thioredoxin-like_sf"/>
</dbReference>
<sequence length="144" mass="16664">MANPEHIRWDSWEVVQDAISARAQGTVNLVVVLWGQTWNPTGLHAAQCFEAIRQSGKLDDTQIFIVDKDKNLQKALEFEVVTCPSLLMYWKGENITIRRCFRNDTNKYVGSVKQETWVEILKEGREAGLKYDQGETFLRAFFEH</sequence>
<evidence type="ECO:0008006" key="2">
    <source>
        <dbReference type="Google" id="ProtNLM"/>
    </source>
</evidence>
<name>A0A7S0MVG5_9CHLO</name>
<gene>
    <name evidence="1" type="ORF">POBO1169_LOCUS2551</name>
</gene>
<reference evidence="1" key="1">
    <citation type="submission" date="2021-01" db="EMBL/GenBank/DDBJ databases">
        <authorList>
            <person name="Corre E."/>
            <person name="Pelletier E."/>
            <person name="Niang G."/>
            <person name="Scheremetjew M."/>
            <person name="Finn R."/>
            <person name="Kale V."/>
            <person name="Holt S."/>
            <person name="Cochrane G."/>
            <person name="Meng A."/>
            <person name="Brown T."/>
            <person name="Cohen L."/>
        </authorList>
    </citation>
    <scope>NUCLEOTIDE SEQUENCE</scope>
    <source>
        <strain evidence="1">CCMP722</strain>
    </source>
</reference>